<gene>
    <name evidence="1" type="ORF">N7463_010811</name>
</gene>
<comment type="caution">
    <text evidence="1">The sequence shown here is derived from an EMBL/GenBank/DDBJ whole genome shotgun (WGS) entry which is preliminary data.</text>
</comment>
<evidence type="ECO:0000313" key="2">
    <source>
        <dbReference type="Proteomes" id="UP001149954"/>
    </source>
</evidence>
<dbReference type="AlphaFoldDB" id="A0A9X0C251"/>
<reference evidence="1" key="1">
    <citation type="submission" date="2022-12" db="EMBL/GenBank/DDBJ databases">
        <authorList>
            <person name="Petersen C."/>
        </authorList>
    </citation>
    <scope>NUCLEOTIDE SEQUENCE</scope>
    <source>
        <strain evidence="1">IBT 29495</strain>
    </source>
</reference>
<protein>
    <submittedName>
        <fullName evidence="1">Uncharacterized protein</fullName>
    </submittedName>
</protein>
<evidence type="ECO:0000313" key="1">
    <source>
        <dbReference type="EMBL" id="KAJ5494724.1"/>
    </source>
</evidence>
<keyword evidence="2" id="KW-1185">Reference proteome</keyword>
<organism evidence="1 2">
    <name type="scientific">Penicillium fimorum</name>
    <dbReference type="NCBI Taxonomy" id="1882269"/>
    <lineage>
        <taxon>Eukaryota</taxon>
        <taxon>Fungi</taxon>
        <taxon>Dikarya</taxon>
        <taxon>Ascomycota</taxon>
        <taxon>Pezizomycotina</taxon>
        <taxon>Eurotiomycetes</taxon>
        <taxon>Eurotiomycetidae</taxon>
        <taxon>Eurotiales</taxon>
        <taxon>Aspergillaceae</taxon>
        <taxon>Penicillium</taxon>
    </lineage>
</organism>
<reference evidence="1" key="2">
    <citation type="journal article" date="2023" name="IMA Fungus">
        <title>Comparative genomic study of the Penicillium genus elucidates a diverse pangenome and 15 lateral gene transfer events.</title>
        <authorList>
            <person name="Petersen C."/>
            <person name="Sorensen T."/>
            <person name="Nielsen M.R."/>
            <person name="Sondergaard T.E."/>
            <person name="Sorensen J.L."/>
            <person name="Fitzpatrick D.A."/>
            <person name="Frisvad J.C."/>
            <person name="Nielsen K.L."/>
        </authorList>
    </citation>
    <scope>NUCLEOTIDE SEQUENCE</scope>
    <source>
        <strain evidence="1">IBT 29495</strain>
    </source>
</reference>
<dbReference type="EMBL" id="JAPWDS010000006">
    <property type="protein sequence ID" value="KAJ5494724.1"/>
    <property type="molecule type" value="Genomic_DNA"/>
</dbReference>
<proteinExistence type="predicted"/>
<sequence>MPFYQASVFQSSQLEHGTRFHFRDPHNSQLGWIWGNVTLPDTMSIATDDREVIIHIAETIEAGLVTWTIDALHGLGNMCVSFPIRIETPEQAAEVLMLQIQIVALWYVEFINLGIISIDKHMVFLSREGPSEREDQLLVEPAHWDKPVYAAVNPWSATTELQD</sequence>
<name>A0A9X0C251_9EURO</name>
<accession>A0A9X0C251</accession>
<dbReference type="OrthoDB" id="4289430at2759"/>
<dbReference type="Proteomes" id="UP001149954">
    <property type="component" value="Unassembled WGS sequence"/>
</dbReference>